<reference evidence="7" key="1">
    <citation type="submission" date="2020-08" db="EMBL/GenBank/DDBJ databases">
        <title>Plant Genome Project.</title>
        <authorList>
            <person name="Zhang R.-G."/>
        </authorList>
    </citation>
    <scope>NUCLEOTIDE SEQUENCE</scope>
    <source>
        <strain evidence="7">WSP0</strain>
        <tissue evidence="7">Leaf</tissue>
    </source>
</reference>
<accession>A0AAV6L760</accession>
<comment type="similarity">
    <text evidence="2 6">Belongs to the plant self-incompatibility (S1) protein family.</text>
</comment>
<organism evidence="7 8">
    <name type="scientific">Rhododendron griersonianum</name>
    <dbReference type="NCBI Taxonomy" id="479676"/>
    <lineage>
        <taxon>Eukaryota</taxon>
        <taxon>Viridiplantae</taxon>
        <taxon>Streptophyta</taxon>
        <taxon>Embryophyta</taxon>
        <taxon>Tracheophyta</taxon>
        <taxon>Spermatophyta</taxon>
        <taxon>Magnoliopsida</taxon>
        <taxon>eudicotyledons</taxon>
        <taxon>Gunneridae</taxon>
        <taxon>Pentapetalae</taxon>
        <taxon>asterids</taxon>
        <taxon>Ericales</taxon>
        <taxon>Ericaceae</taxon>
        <taxon>Ericoideae</taxon>
        <taxon>Rhodoreae</taxon>
        <taxon>Rhododendron</taxon>
    </lineage>
</organism>
<comment type="subcellular location">
    <subcellularLocation>
        <location evidence="1 6">Secreted</location>
    </subcellularLocation>
</comment>
<evidence type="ECO:0000256" key="1">
    <source>
        <dbReference type="ARBA" id="ARBA00004613"/>
    </source>
</evidence>
<dbReference type="EMBL" id="JACTNZ010000002">
    <property type="protein sequence ID" value="KAG5560550.1"/>
    <property type="molecule type" value="Genomic_DNA"/>
</dbReference>
<keyword evidence="5" id="KW-0732">Signal</keyword>
<dbReference type="Proteomes" id="UP000823749">
    <property type="component" value="Chromosome 2"/>
</dbReference>
<comment type="caution">
    <text evidence="7">The sequence shown here is derived from an EMBL/GenBank/DDBJ whole genome shotgun (WGS) entry which is preliminary data.</text>
</comment>
<keyword evidence="3 6" id="KW-0713">Self-incompatibility</keyword>
<name>A0AAV6L760_9ERIC</name>
<protein>
    <recommendedName>
        <fullName evidence="6">S-protein homolog</fullName>
    </recommendedName>
</protein>
<sequence>MHQLPPVESLVLVAGRVRISNQFPSPLVLNCYSDRHKIDLGNQTVQGGSFFEWNVSVVVGRSNVYNCVVFSRNKAGDFVLFDPEKDVGSEVCGIKDQSHRQYWYRYRQQQQQRQHTRAPEENMSYHTNHVLLLALTLIAMHQSPVAESVTLAIGSVFVFNQVPGPLNIHCQSDHKDFGPRTLPPFDVLEWNVSIVIGKTEVYSCDMSSGNLHGRFDLFDSRTDWNTERCGVKNFDCSWKVAEDGVFLFSAKKGDYVVQYPWSK</sequence>
<proteinExistence type="inferred from homology"/>
<evidence type="ECO:0000256" key="4">
    <source>
        <dbReference type="ARBA" id="ARBA00022525"/>
    </source>
</evidence>
<gene>
    <name evidence="7" type="ORF">RHGRI_003765</name>
</gene>
<evidence type="ECO:0000313" key="8">
    <source>
        <dbReference type="Proteomes" id="UP000823749"/>
    </source>
</evidence>
<evidence type="ECO:0000256" key="6">
    <source>
        <dbReference type="RuleBase" id="RU367044"/>
    </source>
</evidence>
<dbReference type="PANTHER" id="PTHR31232">
    <property type="match status" value="1"/>
</dbReference>
<evidence type="ECO:0000256" key="2">
    <source>
        <dbReference type="ARBA" id="ARBA00005581"/>
    </source>
</evidence>
<dbReference type="InterPro" id="IPR010264">
    <property type="entry name" value="Self-incomp_S1"/>
</dbReference>
<evidence type="ECO:0000256" key="3">
    <source>
        <dbReference type="ARBA" id="ARBA00022471"/>
    </source>
</evidence>
<dbReference type="AlphaFoldDB" id="A0AAV6L760"/>
<evidence type="ECO:0000256" key="5">
    <source>
        <dbReference type="ARBA" id="ARBA00022729"/>
    </source>
</evidence>
<dbReference type="Pfam" id="PF05938">
    <property type="entry name" value="Self-incomp_S1"/>
    <property type="match status" value="2"/>
</dbReference>
<dbReference type="GO" id="GO:0060320">
    <property type="term" value="P:rejection of self pollen"/>
    <property type="evidence" value="ECO:0007669"/>
    <property type="project" value="UniProtKB-KW"/>
</dbReference>
<keyword evidence="4 6" id="KW-0964">Secreted</keyword>
<dbReference type="PANTHER" id="PTHR31232:SF156">
    <property type="entry name" value="PLANT SELF-INCOMPATIBILITY PROTEIN S1 FAMILY-RELATED"/>
    <property type="match status" value="1"/>
</dbReference>
<evidence type="ECO:0000313" key="7">
    <source>
        <dbReference type="EMBL" id="KAG5560550.1"/>
    </source>
</evidence>
<dbReference type="GO" id="GO:0005576">
    <property type="term" value="C:extracellular region"/>
    <property type="evidence" value="ECO:0007669"/>
    <property type="project" value="UniProtKB-SubCell"/>
</dbReference>
<keyword evidence="8" id="KW-1185">Reference proteome</keyword>